<feature type="compositionally biased region" description="Low complexity" evidence="1">
    <location>
        <begin position="1"/>
        <end position="18"/>
    </location>
</feature>
<proteinExistence type="predicted"/>
<feature type="region of interest" description="Disordered" evidence="1">
    <location>
        <begin position="59"/>
        <end position="78"/>
    </location>
</feature>
<gene>
    <name evidence="2" type="ORF">H074_06694</name>
</gene>
<dbReference type="RefSeq" id="WP_007029267.1">
    <property type="nucleotide sequence ID" value="NZ_AOHO01000031.1"/>
</dbReference>
<feature type="non-terminal residue" evidence="2">
    <location>
        <position position="1"/>
    </location>
</feature>
<evidence type="ECO:0000313" key="3">
    <source>
        <dbReference type="Proteomes" id="UP000054226"/>
    </source>
</evidence>
<keyword evidence="3" id="KW-1185">Reference proteome</keyword>
<reference evidence="2 3" key="1">
    <citation type="journal article" date="2013" name="Genome Announc.">
        <title>Draft Genome Sequence of Amycolatopsis decaplanina Strain DSM 44594T.</title>
        <authorList>
            <person name="Kaur N."/>
            <person name="Kumar S."/>
            <person name="Bala M."/>
            <person name="Raghava G.P."/>
            <person name="Mayilraj S."/>
        </authorList>
    </citation>
    <scope>NUCLEOTIDE SEQUENCE [LARGE SCALE GENOMIC DNA]</scope>
    <source>
        <strain evidence="2 3">DSM 44594</strain>
    </source>
</reference>
<dbReference type="EMBL" id="AOHO01000031">
    <property type="protein sequence ID" value="EME63100.1"/>
    <property type="molecule type" value="Genomic_DNA"/>
</dbReference>
<protein>
    <submittedName>
        <fullName evidence="2">Uncharacterized protein</fullName>
    </submittedName>
</protein>
<feature type="region of interest" description="Disordered" evidence="1">
    <location>
        <begin position="1"/>
        <end position="23"/>
    </location>
</feature>
<dbReference type="Proteomes" id="UP000054226">
    <property type="component" value="Unassembled WGS sequence"/>
</dbReference>
<comment type="caution">
    <text evidence="2">The sequence shown here is derived from an EMBL/GenBank/DDBJ whole genome shotgun (WGS) entry which is preliminary data.</text>
</comment>
<evidence type="ECO:0000256" key="1">
    <source>
        <dbReference type="SAM" id="MobiDB-lite"/>
    </source>
</evidence>
<dbReference type="AlphaFoldDB" id="M2YMP6"/>
<name>M2YMP6_9PSEU</name>
<organism evidence="2 3">
    <name type="scientific">Amycolatopsis decaplanina DSM 44594</name>
    <dbReference type="NCBI Taxonomy" id="1284240"/>
    <lineage>
        <taxon>Bacteria</taxon>
        <taxon>Bacillati</taxon>
        <taxon>Actinomycetota</taxon>
        <taxon>Actinomycetes</taxon>
        <taxon>Pseudonocardiales</taxon>
        <taxon>Pseudonocardiaceae</taxon>
        <taxon>Amycolatopsis</taxon>
    </lineage>
</organism>
<accession>M2YMP6</accession>
<sequence>SCEPPAAGGTGPTVPTGTSDVEFTASCDADGRAFDVEPDTAAARAEARRRCARTHDMVRDAPWPSGWKPVPLPDGVGW</sequence>
<evidence type="ECO:0000313" key="2">
    <source>
        <dbReference type="EMBL" id="EME63100.1"/>
    </source>
</evidence>